<organism evidence="1 2">
    <name type="scientific">Senna tora</name>
    <dbReference type="NCBI Taxonomy" id="362788"/>
    <lineage>
        <taxon>Eukaryota</taxon>
        <taxon>Viridiplantae</taxon>
        <taxon>Streptophyta</taxon>
        <taxon>Embryophyta</taxon>
        <taxon>Tracheophyta</taxon>
        <taxon>Spermatophyta</taxon>
        <taxon>Magnoliopsida</taxon>
        <taxon>eudicotyledons</taxon>
        <taxon>Gunneridae</taxon>
        <taxon>Pentapetalae</taxon>
        <taxon>rosids</taxon>
        <taxon>fabids</taxon>
        <taxon>Fabales</taxon>
        <taxon>Fabaceae</taxon>
        <taxon>Caesalpinioideae</taxon>
        <taxon>Cassia clade</taxon>
        <taxon>Senna</taxon>
    </lineage>
</organism>
<reference evidence="1" key="1">
    <citation type="submission" date="2020-09" db="EMBL/GenBank/DDBJ databases">
        <title>Genome-Enabled Discovery of Anthraquinone Biosynthesis in Senna tora.</title>
        <authorList>
            <person name="Kang S.-H."/>
            <person name="Pandey R.P."/>
            <person name="Lee C.-M."/>
            <person name="Sim J.-S."/>
            <person name="Jeong J.-T."/>
            <person name="Choi B.-S."/>
            <person name="Jung M."/>
            <person name="Ginzburg D."/>
            <person name="Zhao K."/>
            <person name="Won S.Y."/>
            <person name="Oh T.-J."/>
            <person name="Yu Y."/>
            <person name="Kim N.-H."/>
            <person name="Lee O.R."/>
            <person name="Lee T.-H."/>
            <person name="Bashyal P."/>
            <person name="Kim T.-S."/>
            <person name="Lee W.-H."/>
            <person name="Kawkins C."/>
            <person name="Kim C.-K."/>
            <person name="Kim J.S."/>
            <person name="Ahn B.O."/>
            <person name="Rhee S.Y."/>
            <person name="Sohng J.K."/>
        </authorList>
    </citation>
    <scope>NUCLEOTIDE SEQUENCE</scope>
    <source>
        <tissue evidence="1">Leaf</tissue>
    </source>
</reference>
<comment type="caution">
    <text evidence="1">The sequence shown here is derived from an EMBL/GenBank/DDBJ whole genome shotgun (WGS) entry which is preliminary data.</text>
</comment>
<evidence type="ECO:0000313" key="2">
    <source>
        <dbReference type="Proteomes" id="UP000634136"/>
    </source>
</evidence>
<evidence type="ECO:0000313" key="1">
    <source>
        <dbReference type="EMBL" id="KAF7806401.1"/>
    </source>
</evidence>
<gene>
    <name evidence="1" type="ORF">G2W53_038562</name>
</gene>
<keyword evidence="2" id="KW-1185">Reference proteome</keyword>
<dbReference type="EMBL" id="JAAIUW010000012">
    <property type="protein sequence ID" value="KAF7806401.1"/>
    <property type="molecule type" value="Genomic_DNA"/>
</dbReference>
<sequence length="33" mass="3816">MTERIREYRKNNVAKVARDIAELLSPNFHTAAT</sequence>
<accession>A0A834SMT1</accession>
<dbReference type="Proteomes" id="UP000634136">
    <property type="component" value="Unassembled WGS sequence"/>
</dbReference>
<protein>
    <submittedName>
        <fullName evidence="1">Uncharacterized protein</fullName>
    </submittedName>
</protein>
<proteinExistence type="predicted"/>
<name>A0A834SMT1_9FABA</name>
<dbReference type="AlphaFoldDB" id="A0A834SMT1"/>